<dbReference type="InterPro" id="IPR002731">
    <property type="entry name" value="ATPase_BadF"/>
</dbReference>
<proteinExistence type="predicted"/>
<evidence type="ECO:0000313" key="3">
    <source>
        <dbReference type="Proteomes" id="UP000551616"/>
    </source>
</evidence>
<name>A0A7V9A7Q7_9BACT</name>
<evidence type="ECO:0000313" key="2">
    <source>
        <dbReference type="EMBL" id="MBA2115266.1"/>
    </source>
</evidence>
<dbReference type="GO" id="GO:0016301">
    <property type="term" value="F:kinase activity"/>
    <property type="evidence" value="ECO:0007669"/>
    <property type="project" value="UniProtKB-KW"/>
</dbReference>
<dbReference type="CDD" id="cd24007">
    <property type="entry name" value="ASKHA_NBD_eukNAGK-like"/>
    <property type="match status" value="1"/>
</dbReference>
<keyword evidence="3" id="KW-1185">Reference proteome</keyword>
<dbReference type="EMBL" id="JABRWO010000006">
    <property type="protein sequence ID" value="MBA2115266.1"/>
    <property type="molecule type" value="Genomic_DNA"/>
</dbReference>
<dbReference type="EC" id="2.7.1.-" evidence="2"/>
<organism evidence="2 3">
    <name type="scientific">Bremerella alba</name>
    <dbReference type="NCBI Taxonomy" id="980252"/>
    <lineage>
        <taxon>Bacteria</taxon>
        <taxon>Pseudomonadati</taxon>
        <taxon>Planctomycetota</taxon>
        <taxon>Planctomycetia</taxon>
        <taxon>Pirellulales</taxon>
        <taxon>Pirellulaceae</taxon>
        <taxon>Bremerella</taxon>
    </lineage>
</organism>
<dbReference type="Pfam" id="PF01869">
    <property type="entry name" value="BcrAD_BadFG"/>
    <property type="match status" value="1"/>
</dbReference>
<keyword evidence="2" id="KW-0418">Kinase</keyword>
<dbReference type="InterPro" id="IPR052519">
    <property type="entry name" value="Euk-type_GlcNAc_Kinase"/>
</dbReference>
<dbReference type="PANTHER" id="PTHR43190:SF3">
    <property type="entry name" value="N-ACETYL-D-GLUCOSAMINE KINASE"/>
    <property type="match status" value="1"/>
</dbReference>
<dbReference type="Proteomes" id="UP000551616">
    <property type="component" value="Unassembled WGS sequence"/>
</dbReference>
<comment type="caution">
    <text evidence="2">The sequence shown here is derived from an EMBL/GenBank/DDBJ whole genome shotgun (WGS) entry which is preliminary data.</text>
</comment>
<dbReference type="AlphaFoldDB" id="A0A7V9A7Q7"/>
<feature type="domain" description="ATPase BadF/BadG/BcrA/BcrD type" evidence="1">
    <location>
        <begin position="25"/>
        <end position="291"/>
    </location>
</feature>
<gene>
    <name evidence="2" type="primary">murK</name>
    <name evidence="2" type="ORF">HOV93_24390</name>
</gene>
<dbReference type="PANTHER" id="PTHR43190">
    <property type="entry name" value="N-ACETYL-D-GLUCOSAMINE KINASE"/>
    <property type="match status" value="1"/>
</dbReference>
<dbReference type="InterPro" id="IPR043129">
    <property type="entry name" value="ATPase_NBD"/>
</dbReference>
<sequence>MLISENMTSGLPHRDRTEGEFVLAVDSGGTKTLCTLARMGAEKQWTILGTGRASGGNPRVIGVEASVRAITESVKLAQAEAGLDSFPCHRALFAVAGTLYEPIRNDLCRHLTELELAEECIVVPDLIPLVAASGYAGSIGLIAGTGSVAIGRDSLGRYAISGGWGPLLGDDGSGFAIGRAALRATLRALESGATTIGLVEQVCEALRACTSHDLKSVIAGTDDLRELVASLAPIVLSESNETDPLCVAIITRAAADLGEMVQSLHSRLQIPCEEMCIVLSGGILQAQSLLTIQLSRELLARGIRANIERIDDPVLPILNMLAQPELPRTFEVLR</sequence>
<keyword evidence="2" id="KW-0808">Transferase</keyword>
<reference evidence="2 3" key="1">
    <citation type="submission" date="2020-05" db="EMBL/GenBank/DDBJ databases">
        <title>Bremerella alba sp. nov., a novel planctomycete isolated from the surface of the macroalga Fucus spiralis.</title>
        <authorList>
            <person name="Godinho O."/>
            <person name="Botelho R."/>
            <person name="Albuquerque L."/>
            <person name="Wiegand S."/>
            <person name="Da Costa M.S."/>
            <person name="Lobo-Da-Cunha A."/>
            <person name="Jogler C."/>
            <person name="Lage O.M."/>
        </authorList>
    </citation>
    <scope>NUCLEOTIDE SEQUENCE [LARGE SCALE GENOMIC DNA]</scope>
    <source>
        <strain evidence="2 3">FF15</strain>
    </source>
</reference>
<dbReference type="RefSeq" id="WP_207396705.1">
    <property type="nucleotide sequence ID" value="NZ_JABRWO010000006.1"/>
</dbReference>
<protein>
    <submittedName>
        <fullName evidence="2">N-acetylmuramic acid/N-acetylglucosamine kinase</fullName>
        <ecNumber evidence="2">2.7.1.-</ecNumber>
    </submittedName>
</protein>
<dbReference type="Gene3D" id="3.30.420.40">
    <property type="match status" value="2"/>
</dbReference>
<dbReference type="SUPFAM" id="SSF53067">
    <property type="entry name" value="Actin-like ATPase domain"/>
    <property type="match status" value="2"/>
</dbReference>
<evidence type="ECO:0000259" key="1">
    <source>
        <dbReference type="Pfam" id="PF01869"/>
    </source>
</evidence>
<accession>A0A7V9A7Q7</accession>